<feature type="compositionally biased region" description="Pro residues" evidence="4">
    <location>
        <begin position="463"/>
        <end position="475"/>
    </location>
</feature>
<evidence type="ECO:0000256" key="1">
    <source>
        <dbReference type="ARBA" id="ARBA00022741"/>
    </source>
</evidence>
<evidence type="ECO:0000313" key="6">
    <source>
        <dbReference type="Proteomes" id="UP000501849"/>
    </source>
</evidence>
<feature type="region of interest" description="Disordered" evidence="4">
    <location>
        <begin position="422"/>
        <end position="538"/>
    </location>
</feature>
<name>A0A6H0S9P0_9MYCO</name>
<dbReference type="AlphaFoldDB" id="A0A6H0S9P0"/>
<evidence type="ECO:0000256" key="4">
    <source>
        <dbReference type="SAM" id="MobiDB-lite"/>
    </source>
</evidence>
<dbReference type="InterPro" id="IPR013126">
    <property type="entry name" value="Hsp_70_fam"/>
</dbReference>
<dbReference type="EMBL" id="CP038799">
    <property type="protein sequence ID" value="QIV84014.1"/>
    <property type="molecule type" value="Genomic_DNA"/>
</dbReference>
<evidence type="ECO:0000256" key="2">
    <source>
        <dbReference type="ARBA" id="ARBA00022840"/>
    </source>
</evidence>
<keyword evidence="3" id="KW-0143">Chaperone</keyword>
<feature type="compositionally biased region" description="Basic and acidic residues" evidence="4">
    <location>
        <begin position="365"/>
        <end position="375"/>
    </location>
</feature>
<keyword evidence="2" id="KW-0067">ATP-binding</keyword>
<dbReference type="PANTHER" id="PTHR42749">
    <property type="entry name" value="CELL SHAPE-DETERMINING PROTEIN MREB"/>
    <property type="match status" value="1"/>
</dbReference>
<sequence>MKAPVGLSVGATNVTAVAVGRTSVTRPAQVGASGREVTDFVDRLGDPVGILAPDGSSHRPEALLAEALRTMLHSVGGAAQLAVTHPVHWRPVAIDALRAALATVPELADAALVDDAWAAATALADDPGLPARGAILVCDFGGSGTSITFVDAANGYRPVGPTVRHLELSGALIDQALLRRVLADLPGAVTNADGTSALGSLSRLRDQCRAAKERLSDVVATALVVDLPNHRTEVRLTRDEVDAQLRAPLAEFVVVLQDAMHRNGIRSGDLAAVASVGGGARIPVITTTLSEHLGVPVVTQAFPGLSAAIGGGLLAAARADDGVTALAPVASLVEAPAPAPGPPQLAWSQDTGAIAEPAPWSGPADDPRPELRFSDGDDPESLPAVPVPWYRRPQVVLRLGAAVVLTAAVAAAILVLRADETPSPSINSTVTTTTDTPVTSEPPSPVQPPASQAPAPTRTRTVAPPPPVAQAPPPATATELPPASEPPPPTTPPPPPTTPAPPPETTPPLIPTIPTIPPIPTIPGLPPFLPQPGQLVTP</sequence>
<keyword evidence="6" id="KW-1185">Reference proteome</keyword>
<keyword evidence="1" id="KW-0547">Nucleotide-binding</keyword>
<gene>
    <name evidence="5" type="ORF">EXE63_26375</name>
</gene>
<feature type="compositionally biased region" description="Low complexity" evidence="4">
    <location>
        <begin position="422"/>
        <end position="439"/>
    </location>
</feature>
<proteinExistence type="predicted"/>
<feature type="compositionally biased region" description="Pro residues" evidence="4">
    <location>
        <begin position="483"/>
        <end position="530"/>
    </location>
</feature>
<protein>
    <submittedName>
        <fullName evidence="5">Molecular chaperone</fullName>
    </submittedName>
</protein>
<reference evidence="5 6" key="1">
    <citation type="submission" date="2019-04" db="EMBL/GenBank/DDBJ databases">
        <title>Draft, Whole-Genome Sequence of the Anthracene-degrading Mycobacterium frederiksbergense LB501T, Isolated from a Polycyclic Aromatic Hydrocarbon (PAH)-Contaminated Soil.</title>
        <authorList>
            <person name="Augelletti F."/>
        </authorList>
    </citation>
    <scope>NUCLEOTIDE SEQUENCE [LARGE SCALE GENOMIC DNA]</scope>
    <source>
        <strain evidence="5 6">LB 501T</strain>
    </source>
</reference>
<accession>A0A6H0S9P0</accession>
<dbReference type="PRINTS" id="PR01217">
    <property type="entry name" value="PRICHEXTENSN"/>
</dbReference>
<dbReference type="InterPro" id="IPR043129">
    <property type="entry name" value="ATPase_NBD"/>
</dbReference>
<dbReference type="SUPFAM" id="SSF53067">
    <property type="entry name" value="Actin-like ATPase domain"/>
    <property type="match status" value="1"/>
</dbReference>
<dbReference type="Pfam" id="PF00012">
    <property type="entry name" value="HSP70"/>
    <property type="match status" value="1"/>
</dbReference>
<dbReference type="PANTHER" id="PTHR42749:SF1">
    <property type="entry name" value="CELL SHAPE-DETERMINING PROTEIN MREB"/>
    <property type="match status" value="1"/>
</dbReference>
<dbReference type="Proteomes" id="UP000501849">
    <property type="component" value="Chromosome"/>
</dbReference>
<evidence type="ECO:0000313" key="5">
    <source>
        <dbReference type="EMBL" id="QIV84014.1"/>
    </source>
</evidence>
<dbReference type="GO" id="GO:0005524">
    <property type="term" value="F:ATP binding"/>
    <property type="evidence" value="ECO:0007669"/>
    <property type="project" value="UniProtKB-KW"/>
</dbReference>
<dbReference type="KEGG" id="mfre:EXE63_26375"/>
<feature type="region of interest" description="Disordered" evidence="4">
    <location>
        <begin position="354"/>
        <end position="386"/>
    </location>
</feature>
<dbReference type="Gene3D" id="3.90.640.10">
    <property type="entry name" value="Actin, Chain A, domain 4"/>
    <property type="match status" value="1"/>
</dbReference>
<dbReference type="Gene3D" id="3.30.420.40">
    <property type="match status" value="2"/>
</dbReference>
<dbReference type="GO" id="GO:0140662">
    <property type="term" value="F:ATP-dependent protein folding chaperone"/>
    <property type="evidence" value="ECO:0007669"/>
    <property type="project" value="InterPro"/>
</dbReference>
<evidence type="ECO:0000256" key="3">
    <source>
        <dbReference type="ARBA" id="ARBA00023186"/>
    </source>
</evidence>
<dbReference type="RefSeq" id="WP_168144371.1">
    <property type="nucleotide sequence ID" value="NZ_CP038799.1"/>
</dbReference>
<organism evidence="5 6">
    <name type="scientific">Mycolicibacterium frederiksbergense</name>
    <dbReference type="NCBI Taxonomy" id="117567"/>
    <lineage>
        <taxon>Bacteria</taxon>
        <taxon>Bacillati</taxon>
        <taxon>Actinomycetota</taxon>
        <taxon>Actinomycetes</taxon>
        <taxon>Mycobacteriales</taxon>
        <taxon>Mycobacteriaceae</taxon>
        <taxon>Mycolicibacterium</taxon>
    </lineage>
</organism>
<feature type="compositionally biased region" description="Low complexity" evidence="4">
    <location>
        <begin position="449"/>
        <end position="462"/>
    </location>
</feature>